<evidence type="ECO:0000313" key="2">
    <source>
        <dbReference type="Proteomes" id="UP000019322"/>
    </source>
</evidence>
<protein>
    <submittedName>
        <fullName evidence="1">Uncharacterized protein</fullName>
    </submittedName>
</protein>
<dbReference type="EMBL" id="CP007201">
    <property type="protein sequence ID" value="AHJ13065.1"/>
    <property type="molecule type" value="Genomic_DNA"/>
</dbReference>
<reference evidence="1 2" key="1">
    <citation type="journal article" date="2014" name="Environ. Microbiol.">
        <title>Insights into organohalide respiration and the versatile catabolism of Sulfurospirillum multivorans gained from comparative genomics and physiological studies.</title>
        <authorList>
            <person name="Goris T."/>
            <person name="Schubert T."/>
            <person name="Gadkari J."/>
            <person name="Wubet T."/>
            <person name="Tarkka M."/>
            <person name="Buscot F."/>
            <person name="Adrian L."/>
            <person name="Diekert G."/>
        </authorList>
    </citation>
    <scope>NUCLEOTIDE SEQUENCE [LARGE SCALE GENOMIC DNA]</scope>
    <source>
        <strain evidence="2">DM 12446 / JCM 15788 / NBRC 109480</strain>
    </source>
</reference>
<dbReference type="AlphaFoldDB" id="A0AA86DZZ8"/>
<dbReference type="Proteomes" id="UP000019322">
    <property type="component" value="Chromosome"/>
</dbReference>
<accession>A0AA86DZZ8</accession>
<evidence type="ECO:0000313" key="1">
    <source>
        <dbReference type="EMBL" id="AHJ13065.1"/>
    </source>
</evidence>
<name>A0AA86DZZ8_SULMK</name>
<sequence length="390" mass="44840">MKTEFNEKDMVSVVYIDKSGEEQSIIVKAEKDYVDKAYLKITISTKAGILYGLYSGQTYNSVVSIEVTEKHYPKANYAGAEARICDLVADNSSFVRYVRLAGQEDMVRSITAVIMQGRMKMNNHNLYFEGSNYVRVFPSGMRRIIKPIGEGMVDCILYHQSLIPDIGMSALFHMGDDCFEAFRKFLQILPIPRIYRLDDGERLERQIFDRLIENEVIKKATTHVGVATISTIDIEKLEKDDYAVLRDAIIEILESRGYQKKEVVTLESVNNIEEMDVNQNIPVPKYLNDCPEYGVTDGDRFKKVHAKFFSPSMTWYITEYERETGICFGYVENLGDPYCSEWGTFYHNDLAQFKNKYPFVYVERDLHFGDDVYIDIEGNLHNGKPSEQAA</sequence>
<dbReference type="RefSeq" id="WP_025344936.1">
    <property type="nucleotide sequence ID" value="NZ_CP007201.1"/>
</dbReference>
<proteinExistence type="predicted"/>
<gene>
    <name evidence="1" type="ORF">SMUL_1810</name>
</gene>
<organism evidence="1 2">
    <name type="scientific">Sulfurospirillum multivorans (strain DM 12446 / JCM 15788 / NBRC 109480)</name>
    <dbReference type="NCBI Taxonomy" id="1150621"/>
    <lineage>
        <taxon>Bacteria</taxon>
        <taxon>Pseudomonadati</taxon>
        <taxon>Campylobacterota</taxon>
        <taxon>Epsilonproteobacteria</taxon>
        <taxon>Campylobacterales</taxon>
        <taxon>Sulfurospirillaceae</taxon>
        <taxon>Sulfurospirillum</taxon>
    </lineage>
</organism>
<dbReference type="KEGG" id="smul:SMUL_1810"/>